<protein>
    <submittedName>
        <fullName evidence="1">Uncharacterized protein</fullName>
    </submittedName>
</protein>
<gene>
    <name evidence="1" type="ORF">GFC01_17475</name>
</gene>
<evidence type="ECO:0000313" key="2">
    <source>
        <dbReference type="Proteomes" id="UP000441717"/>
    </source>
</evidence>
<reference evidence="1 2" key="1">
    <citation type="submission" date="2019-10" db="EMBL/GenBank/DDBJ databases">
        <title>Comparative genomics of sulfur disproportionating microorganisms.</title>
        <authorList>
            <person name="Ward L.M."/>
            <person name="Bertran E."/>
            <person name="Johnston D."/>
        </authorList>
    </citation>
    <scope>NUCLEOTIDE SEQUENCE [LARGE SCALE GENOMIC DNA]</scope>
    <source>
        <strain evidence="1 2">DSM 14055</strain>
    </source>
</reference>
<comment type="caution">
    <text evidence="1">The sequence shown here is derived from an EMBL/GenBank/DDBJ whole genome shotgun (WGS) entry which is preliminary data.</text>
</comment>
<organism evidence="1 2">
    <name type="scientific">Desulfofundulus thermobenzoicus</name>
    <dbReference type="NCBI Taxonomy" id="29376"/>
    <lineage>
        <taxon>Bacteria</taxon>
        <taxon>Bacillati</taxon>
        <taxon>Bacillota</taxon>
        <taxon>Clostridia</taxon>
        <taxon>Eubacteriales</taxon>
        <taxon>Peptococcaceae</taxon>
        <taxon>Desulfofundulus</taxon>
    </lineage>
</organism>
<dbReference type="Proteomes" id="UP000441717">
    <property type="component" value="Unassembled WGS sequence"/>
</dbReference>
<dbReference type="RefSeq" id="WP_152948458.1">
    <property type="nucleotide sequence ID" value="NZ_WHYR01000104.1"/>
</dbReference>
<evidence type="ECO:0000313" key="1">
    <source>
        <dbReference type="EMBL" id="MQL54011.1"/>
    </source>
</evidence>
<dbReference type="EMBL" id="WHYR01000104">
    <property type="protein sequence ID" value="MQL54011.1"/>
    <property type="molecule type" value="Genomic_DNA"/>
</dbReference>
<name>A0A6N7IVT1_9FIRM</name>
<accession>A0A6N7IVT1</accession>
<dbReference type="AlphaFoldDB" id="A0A6N7IVT1"/>
<proteinExistence type="predicted"/>
<keyword evidence="2" id="KW-1185">Reference proteome</keyword>
<sequence>MPVVPLSPREFQEKTALCWRCANATGADCPYFSIKDHLVGLEAVGAVAYMVEIEDRPSFKVVRCPHFREGPLRPLSEQALLAVAFL</sequence>